<protein>
    <recommendedName>
        <fullName evidence="1">Ubiquitin-like domain-containing protein</fullName>
    </recommendedName>
</protein>
<dbReference type="Gene3D" id="3.10.20.90">
    <property type="entry name" value="Phosphatidylinositol 3-kinase Catalytic Subunit, Chain A, domain 1"/>
    <property type="match status" value="1"/>
</dbReference>
<keyword evidence="3" id="KW-1185">Reference proteome</keyword>
<dbReference type="PRINTS" id="PR00348">
    <property type="entry name" value="UBIQUITIN"/>
</dbReference>
<sequence>MQIFVNTPTSKQVIFEIEPTDLNENIRAIIGEKVRCPIDTFRLYFLGKLLEDGHSLQYYSIQNDTHIRMTFPP</sequence>
<dbReference type="SUPFAM" id="SSF54236">
    <property type="entry name" value="Ubiquitin-like"/>
    <property type="match status" value="1"/>
</dbReference>
<dbReference type="EMBL" id="JAPFFF010000034">
    <property type="protein sequence ID" value="KAK8843752.1"/>
    <property type="molecule type" value="Genomic_DNA"/>
</dbReference>
<evidence type="ECO:0000259" key="1">
    <source>
        <dbReference type="PROSITE" id="PS50053"/>
    </source>
</evidence>
<comment type="caution">
    <text evidence="2">The sequence shown here is derived from an EMBL/GenBank/DDBJ whole genome shotgun (WGS) entry which is preliminary data.</text>
</comment>
<proteinExistence type="predicted"/>
<dbReference type="InterPro" id="IPR029071">
    <property type="entry name" value="Ubiquitin-like_domsf"/>
</dbReference>
<dbReference type="PROSITE" id="PS50053">
    <property type="entry name" value="UBIQUITIN_2"/>
    <property type="match status" value="1"/>
</dbReference>
<dbReference type="Proteomes" id="UP001470230">
    <property type="component" value="Unassembled WGS sequence"/>
</dbReference>
<accession>A0ABR2HBC5</accession>
<feature type="domain" description="Ubiquitin-like" evidence="1">
    <location>
        <begin position="1"/>
        <end position="69"/>
    </location>
</feature>
<evidence type="ECO:0000313" key="3">
    <source>
        <dbReference type="Proteomes" id="UP001470230"/>
    </source>
</evidence>
<dbReference type="InterPro" id="IPR050158">
    <property type="entry name" value="Ubiquitin_ubiquitin-like"/>
</dbReference>
<organism evidence="2 3">
    <name type="scientific">Tritrichomonas musculus</name>
    <dbReference type="NCBI Taxonomy" id="1915356"/>
    <lineage>
        <taxon>Eukaryota</taxon>
        <taxon>Metamonada</taxon>
        <taxon>Parabasalia</taxon>
        <taxon>Tritrichomonadida</taxon>
        <taxon>Tritrichomonadidae</taxon>
        <taxon>Tritrichomonas</taxon>
    </lineage>
</organism>
<dbReference type="InterPro" id="IPR019956">
    <property type="entry name" value="Ubiquitin_dom"/>
</dbReference>
<dbReference type="InterPro" id="IPR000626">
    <property type="entry name" value="Ubiquitin-like_dom"/>
</dbReference>
<gene>
    <name evidence="2" type="ORF">M9Y10_024822</name>
</gene>
<dbReference type="SMART" id="SM00213">
    <property type="entry name" value="UBQ"/>
    <property type="match status" value="1"/>
</dbReference>
<dbReference type="Pfam" id="PF00240">
    <property type="entry name" value="ubiquitin"/>
    <property type="match status" value="1"/>
</dbReference>
<name>A0ABR2HBC5_9EUKA</name>
<evidence type="ECO:0000313" key="2">
    <source>
        <dbReference type="EMBL" id="KAK8843752.1"/>
    </source>
</evidence>
<reference evidence="2 3" key="1">
    <citation type="submission" date="2024-04" db="EMBL/GenBank/DDBJ databases">
        <title>Tritrichomonas musculus Genome.</title>
        <authorList>
            <person name="Alves-Ferreira E."/>
            <person name="Grigg M."/>
            <person name="Lorenzi H."/>
            <person name="Galac M."/>
        </authorList>
    </citation>
    <scope>NUCLEOTIDE SEQUENCE [LARGE SCALE GENOMIC DNA]</scope>
    <source>
        <strain evidence="2 3">EAF2021</strain>
    </source>
</reference>
<dbReference type="PANTHER" id="PTHR10666">
    <property type="entry name" value="UBIQUITIN"/>
    <property type="match status" value="1"/>
</dbReference>